<keyword evidence="5" id="KW-1185">Reference proteome</keyword>
<keyword evidence="2 4" id="KW-0689">Ribosomal protein</keyword>
<dbReference type="InterPro" id="IPR005679">
    <property type="entry name" value="Ribosomal_uS12_bac"/>
</dbReference>
<gene>
    <name evidence="4" type="ORF">M427DRAFT_58425</name>
</gene>
<dbReference type="GO" id="GO:0006412">
    <property type="term" value="P:translation"/>
    <property type="evidence" value="ECO:0007669"/>
    <property type="project" value="InterPro"/>
</dbReference>
<dbReference type="PRINTS" id="PR01034">
    <property type="entry name" value="RIBOSOMALS12"/>
</dbReference>
<dbReference type="InterPro" id="IPR006032">
    <property type="entry name" value="Ribosomal_uS12"/>
</dbReference>
<dbReference type="AlphaFoldDB" id="A0A139AA52"/>
<dbReference type="PANTHER" id="PTHR11652">
    <property type="entry name" value="30S RIBOSOMAL PROTEIN S12 FAMILY MEMBER"/>
    <property type="match status" value="1"/>
</dbReference>
<proteinExistence type="inferred from homology"/>
<dbReference type="NCBIfam" id="TIGR00981">
    <property type="entry name" value="rpsL_bact"/>
    <property type="match status" value="1"/>
</dbReference>
<dbReference type="STRING" id="1344416.A0A139AA52"/>
<reference evidence="4 5" key="1">
    <citation type="journal article" date="2015" name="Genome Biol. Evol.">
        <title>Phylogenomic analyses indicate that early fungi evolved digesting cell walls of algal ancestors of land plants.</title>
        <authorList>
            <person name="Chang Y."/>
            <person name="Wang S."/>
            <person name="Sekimoto S."/>
            <person name="Aerts A.L."/>
            <person name="Choi C."/>
            <person name="Clum A."/>
            <person name="LaButti K.M."/>
            <person name="Lindquist E.A."/>
            <person name="Yee Ngan C."/>
            <person name="Ohm R.A."/>
            <person name="Salamov A.A."/>
            <person name="Grigoriev I.V."/>
            <person name="Spatafora J.W."/>
            <person name="Berbee M.L."/>
        </authorList>
    </citation>
    <scope>NUCLEOTIDE SEQUENCE [LARGE SCALE GENOMIC DNA]</scope>
    <source>
        <strain evidence="4 5">JEL478</strain>
    </source>
</reference>
<accession>A0A139AA52</accession>
<dbReference type="CDD" id="cd03368">
    <property type="entry name" value="Ribosomal_S12"/>
    <property type="match status" value="1"/>
</dbReference>
<dbReference type="EMBL" id="KQ965776">
    <property type="protein sequence ID" value="KXS13607.1"/>
    <property type="molecule type" value="Genomic_DNA"/>
</dbReference>
<dbReference type="FunFam" id="2.40.50.140:FF:000099">
    <property type="entry name" value="Ribosomal protein S12, mitochondrial"/>
    <property type="match status" value="1"/>
</dbReference>
<dbReference type="HAMAP" id="MF_00403_B">
    <property type="entry name" value="Ribosomal_uS12_B"/>
    <property type="match status" value="1"/>
</dbReference>
<evidence type="ECO:0000313" key="5">
    <source>
        <dbReference type="Proteomes" id="UP000070544"/>
    </source>
</evidence>
<dbReference type="OrthoDB" id="361013at2759"/>
<comment type="similarity">
    <text evidence="1">Belongs to the universal ribosomal protein uS12 family.</text>
</comment>
<evidence type="ECO:0000313" key="4">
    <source>
        <dbReference type="EMBL" id="KXS13607.1"/>
    </source>
</evidence>
<dbReference type="Gene3D" id="2.40.50.140">
    <property type="entry name" value="Nucleic acid-binding proteins"/>
    <property type="match status" value="1"/>
</dbReference>
<name>A0A139AA52_GONPJ</name>
<dbReference type="Pfam" id="PF00164">
    <property type="entry name" value="Ribosom_S12_S23"/>
    <property type="match status" value="1"/>
</dbReference>
<sequence length="270" mass="28521">MHVAPRPGCIMRCSAVSKRPGKAPVAPVPAQCKPITPHTPTPAFSRLLSTNTLGMKLTGRVSGGKSGKGGECDLGGGAVLENVRQTPLGRRTDSATAFSGARGILATSTSGISALRYGVSSPFSTVTSTTRTPGTSRNFTSTTRSMATLNQVIRGIRKKRVKISKSPALNGAPHRKGVCVKVFTMTPKKPNSAMRKVARVRLTTGKTINAYIPGEGHTLQEHSVVLVKGGRIRDLIGVKYKCVRGAYDLGGVAGRMKARSKYGAKKPKKK</sequence>
<dbReference type="GO" id="GO:0003735">
    <property type="term" value="F:structural constituent of ribosome"/>
    <property type="evidence" value="ECO:0007669"/>
    <property type="project" value="InterPro"/>
</dbReference>
<evidence type="ECO:0000256" key="3">
    <source>
        <dbReference type="ARBA" id="ARBA00023274"/>
    </source>
</evidence>
<dbReference type="PROSITE" id="PS00055">
    <property type="entry name" value="RIBOSOMAL_S12"/>
    <property type="match status" value="1"/>
</dbReference>
<dbReference type="Proteomes" id="UP000070544">
    <property type="component" value="Unassembled WGS sequence"/>
</dbReference>
<evidence type="ECO:0000256" key="1">
    <source>
        <dbReference type="ARBA" id="ARBA00005657"/>
    </source>
</evidence>
<dbReference type="GO" id="GO:0015935">
    <property type="term" value="C:small ribosomal subunit"/>
    <property type="evidence" value="ECO:0007669"/>
    <property type="project" value="InterPro"/>
</dbReference>
<evidence type="ECO:0000256" key="2">
    <source>
        <dbReference type="ARBA" id="ARBA00022980"/>
    </source>
</evidence>
<organism evidence="4 5">
    <name type="scientific">Gonapodya prolifera (strain JEL478)</name>
    <name type="common">Monoblepharis prolifera</name>
    <dbReference type="NCBI Taxonomy" id="1344416"/>
    <lineage>
        <taxon>Eukaryota</taxon>
        <taxon>Fungi</taxon>
        <taxon>Fungi incertae sedis</taxon>
        <taxon>Chytridiomycota</taxon>
        <taxon>Chytridiomycota incertae sedis</taxon>
        <taxon>Monoblepharidomycetes</taxon>
        <taxon>Monoblepharidales</taxon>
        <taxon>Gonapodyaceae</taxon>
        <taxon>Gonapodya</taxon>
    </lineage>
</organism>
<dbReference type="InterPro" id="IPR012340">
    <property type="entry name" value="NA-bd_OB-fold"/>
</dbReference>
<dbReference type="SUPFAM" id="SSF50249">
    <property type="entry name" value="Nucleic acid-binding proteins"/>
    <property type="match status" value="1"/>
</dbReference>
<protein>
    <submittedName>
        <fullName evidence="4">Ribosomal protein S12</fullName>
    </submittedName>
</protein>
<keyword evidence="3" id="KW-0687">Ribonucleoprotein</keyword>